<sequence length="188" mass="20960">DHGHADDLPNYGDVNFWTEVYTQQRGREMAPQEWLVSYPHFVAQGWLRFFPSKASRILDLGCGDSEFMTEAYDDGYEDITGVDIVPEVLDTMRQLNASKRPGIKYQLADARELSMFSDNSFDVVFDKSTLDALKCAGPDSTSMMSSEIHRVLSSDGVYLCVSLNTPEEAQPAIAILQQMKSGECSAVL</sequence>
<feature type="non-terminal residue" evidence="5">
    <location>
        <position position="1"/>
    </location>
</feature>
<keyword evidence="2" id="KW-0489">Methyltransferase</keyword>
<proteinExistence type="inferred from homology"/>
<dbReference type="OrthoDB" id="411785at2759"/>
<dbReference type="Pfam" id="PF13847">
    <property type="entry name" value="Methyltransf_31"/>
    <property type="match status" value="1"/>
</dbReference>
<accession>A0A812JL93</accession>
<dbReference type="AlphaFoldDB" id="A0A812JL93"/>
<reference evidence="5" key="1">
    <citation type="submission" date="2021-02" db="EMBL/GenBank/DDBJ databases">
        <authorList>
            <person name="Dougan E. K."/>
            <person name="Rhodes N."/>
            <person name="Thang M."/>
            <person name="Chan C."/>
        </authorList>
    </citation>
    <scope>NUCLEOTIDE SEQUENCE</scope>
</reference>
<gene>
    <name evidence="5" type="primary">EEF1AKNMT</name>
    <name evidence="5" type="ORF">SPIL2461_LOCUS2130</name>
</gene>
<evidence type="ECO:0000259" key="4">
    <source>
        <dbReference type="Pfam" id="PF13847"/>
    </source>
</evidence>
<dbReference type="InterPro" id="IPR025714">
    <property type="entry name" value="Methyltranfer_dom"/>
</dbReference>
<evidence type="ECO:0000313" key="6">
    <source>
        <dbReference type="Proteomes" id="UP000649617"/>
    </source>
</evidence>
<feature type="domain" description="Methyltransferase" evidence="4">
    <location>
        <begin position="52"/>
        <end position="170"/>
    </location>
</feature>
<dbReference type="GO" id="GO:0032259">
    <property type="term" value="P:methylation"/>
    <property type="evidence" value="ECO:0007669"/>
    <property type="project" value="UniProtKB-KW"/>
</dbReference>
<dbReference type="EMBL" id="CAJNIZ010002231">
    <property type="protein sequence ID" value="CAE7208300.1"/>
    <property type="molecule type" value="Genomic_DNA"/>
</dbReference>
<comment type="caution">
    <text evidence="5">The sequence shown here is derived from an EMBL/GenBank/DDBJ whole genome shotgun (WGS) entry which is preliminary data.</text>
</comment>
<dbReference type="Gene3D" id="3.40.50.150">
    <property type="entry name" value="Vaccinia Virus protein VP39"/>
    <property type="match status" value="1"/>
</dbReference>
<dbReference type="Proteomes" id="UP000649617">
    <property type="component" value="Unassembled WGS sequence"/>
</dbReference>
<name>A0A812JL93_SYMPI</name>
<evidence type="ECO:0000256" key="1">
    <source>
        <dbReference type="ARBA" id="ARBA00008361"/>
    </source>
</evidence>
<dbReference type="PANTHER" id="PTHR12176">
    <property type="entry name" value="SAM-DEPENDENT METHYLTRANSFERASE SUPERFAMILY PROTEIN"/>
    <property type="match status" value="1"/>
</dbReference>
<dbReference type="InterPro" id="IPR051419">
    <property type="entry name" value="Lys/N-term_MeTrsfase_sf"/>
</dbReference>
<keyword evidence="6" id="KW-1185">Reference proteome</keyword>
<organism evidence="5 6">
    <name type="scientific">Symbiodinium pilosum</name>
    <name type="common">Dinoflagellate</name>
    <dbReference type="NCBI Taxonomy" id="2952"/>
    <lineage>
        <taxon>Eukaryota</taxon>
        <taxon>Sar</taxon>
        <taxon>Alveolata</taxon>
        <taxon>Dinophyceae</taxon>
        <taxon>Suessiales</taxon>
        <taxon>Symbiodiniaceae</taxon>
        <taxon>Symbiodinium</taxon>
    </lineage>
</organism>
<dbReference type="CDD" id="cd02440">
    <property type="entry name" value="AdoMet_MTases"/>
    <property type="match status" value="1"/>
</dbReference>
<protein>
    <submittedName>
        <fullName evidence="5">EEF1AKNMT protein</fullName>
    </submittedName>
</protein>
<dbReference type="GO" id="GO:0008168">
    <property type="term" value="F:methyltransferase activity"/>
    <property type="evidence" value="ECO:0007669"/>
    <property type="project" value="UniProtKB-KW"/>
</dbReference>
<keyword evidence="3" id="KW-0808">Transferase</keyword>
<dbReference type="InterPro" id="IPR029063">
    <property type="entry name" value="SAM-dependent_MTases_sf"/>
</dbReference>
<evidence type="ECO:0000256" key="2">
    <source>
        <dbReference type="ARBA" id="ARBA00022603"/>
    </source>
</evidence>
<evidence type="ECO:0000256" key="3">
    <source>
        <dbReference type="ARBA" id="ARBA00022679"/>
    </source>
</evidence>
<comment type="similarity">
    <text evidence="1">Belongs to the methyltransferase superfamily.</text>
</comment>
<evidence type="ECO:0000313" key="5">
    <source>
        <dbReference type="EMBL" id="CAE7208300.1"/>
    </source>
</evidence>
<dbReference type="SUPFAM" id="SSF53335">
    <property type="entry name" value="S-adenosyl-L-methionine-dependent methyltransferases"/>
    <property type="match status" value="1"/>
</dbReference>